<accession>A0A4R8I3N1</accession>
<proteinExistence type="predicted"/>
<gene>
    <name evidence="2" type="ORF">B0I22_2568</name>
</gene>
<evidence type="ECO:0000313" key="3">
    <source>
        <dbReference type="Proteomes" id="UP000295313"/>
    </source>
</evidence>
<feature type="signal peptide" evidence="1">
    <location>
        <begin position="1"/>
        <end position="24"/>
    </location>
</feature>
<feature type="chain" id="PRO_5020487890" description="Gliding motility-associated-like protein" evidence="1">
    <location>
        <begin position="25"/>
        <end position="1832"/>
    </location>
</feature>
<dbReference type="GO" id="GO:0005509">
    <property type="term" value="F:calcium ion binding"/>
    <property type="evidence" value="ECO:0007669"/>
    <property type="project" value="InterPro"/>
</dbReference>
<dbReference type="EMBL" id="SOEO01000003">
    <property type="protein sequence ID" value="TDX82560.1"/>
    <property type="molecule type" value="Genomic_DNA"/>
</dbReference>
<reference evidence="2 3" key="1">
    <citation type="submission" date="2019-03" db="EMBL/GenBank/DDBJ databases">
        <title>Genomic Encyclopedia of Type Strains, Phase III (KMG-III): the genomes of soil and plant-associated and newly described type strains.</title>
        <authorList>
            <person name="Whitman W."/>
        </authorList>
    </citation>
    <scope>NUCLEOTIDE SEQUENCE [LARGE SCALE GENOMIC DNA]</scope>
    <source>
        <strain evidence="2 3">CGMCC 1.12802</strain>
    </source>
</reference>
<protein>
    <recommendedName>
        <fullName evidence="4">Gliding motility-associated-like protein</fullName>
    </recommendedName>
</protein>
<dbReference type="Gene3D" id="4.10.1080.10">
    <property type="entry name" value="TSP type-3 repeat"/>
    <property type="match status" value="2"/>
</dbReference>
<comment type="caution">
    <text evidence="2">The sequence shown here is derived from an EMBL/GenBank/DDBJ whole genome shotgun (WGS) entry which is preliminary data.</text>
</comment>
<dbReference type="InterPro" id="IPR028974">
    <property type="entry name" value="TSP_type-3_rpt"/>
</dbReference>
<sequence>MIMMKKKSLFIALLLTIFSIYIHAQCTNTGVRPGDSYTAVGWKPVCNGGTDGFIRIGAITSNAGNNVNRYYSARILTAIGGTMVSTHPIPGNATSFDITGLPAGNYVVDIIDQCGNTSADKAVTIPVTPVKTINWTGSYLLVDKKTVTTCGDTYTYRFSYDDLIGNGETFTFTITNNLGATILLPINSTRIPGIGYGTNWASVDIPHSFFNGADITVSLSGNLCSTPVVNKIISPPTGPFKMKPGGGGVGIQNVNSATNQCVYGYNLFRKRQLGTNLITATIVETVGGLPAYNIEGNLIPTFNGNVTYENIGSTETLIFSKLKYNTSYTITYTDACGLVDTEVINYAQPPFATVQPASCLKFGSGGNLSTFLDNAGTLRVNVSDADILVPPLTFTINSGPATWTSALGLNPVTTNIVYPITAVTNTVNTFDTYQLPAFNDPFKQGLLPPGTYNVTYTDACGHTSTTNATITAACSPQMSMIKTLDYCSQNNGTVNLNYYISPLGAYDDVRIVLFNSSNAIIASDLQINSSGVNFNGLAPGTYKVRFGGVKYDNHNEIVDYIGMPNMPRLPGGFIYEETIVISPLAPLSFSSIATCNGTTTGVAIGGTAPYTYTLYDASGTTVVQPTQPTGSFSGLTVGATYQMRATDTCGRTFNQSFVVAASVLAPTIGIVVQQSCTAPVSSVQLSDLPDGDWIITDSLGGVTFNGTGSTTTLNNLPAGVHTFTVTSGTCTSSASASVTMSPATISGMDSDNDGVDNACDLDDDNDGILDIDEQTCLSSISIGVNPNPVASESYGETIATYTEVSGSVRPITFGGYNGFEPSYPSKVRIDYSKNFINYAFRVADMDNLEKVRLYVYDKTGALITNLLPYVTYKGSGINATTGTGYSLTIEATSDAGGVSNSFDPANYIDFKIPIEISRIDFEYFDRSAVSGASMTPEYYFLSGCVAKDTDGDGIPDYLDLDSDNDGCLDAIEGGANITASQLTTATGTVIVGTGSTASNQNLGNTVGNTATTMGVPTIVGTGQSVGQSQSFAKNDCLDSDGDGIPDWDDVDDDNDGILDTAECSNTITDLANAYSGGALKNIAPSDFGLALNVKHQNVTKDLSSKFGYPANSGAVIISIKNASVHPTADAWWTKNGEQPSVWNVTGTMSAFVLMAQNTEYYGNDSKTIHIYDSTPVIPITLPGLENQTPVAGQWSIVDTPTQKTLNDLNTDTSYQEYGNWRYANMNFGAKSFGFSTTTAFAEPTYAVMMYLECDADMDGVPNRLDLDSDADGCSDAMEGGASITESQLVTAGGTVNGGSTAVNQNLCASSTCVSTSGSNIGLPQLSPLSSGYSNNTGQTVGDSQNALVNSCPSPCAITATNPDSDGDGISDACDLDSDNDGILDTNEGRCSIPTKTTTWTTSAGGSASVTVTSTATVPGIKFTSAPQVLGAANNTSAISFANHTFNPTNFWYTPGIAGSPSLQFDQFWDINQEDADTAASYDAGKRTITIVFPSPINKLLFNIDRLGGNGTINPGVSTRYTNSTEFTMISLNFMMTKLAGNPQFIVTADKFYREPYVDIGIVSPGGEATPASGLPASYGTAAGTVEIKKTDGSSFTTVVFSTTGIGAEGLGDDAMEVILEGCTDRDTDLDGTPDYLDLDSDNDGCSDALEGGASITEYQLVTAGGTVTGGTSTVNQNLCASSACVSASGSNIGLPQILPLPTGYSNTTGQTVGNSINALVNDCLCYESPEDVSAIVPVNHGISALGRAGAENGNWPMLRNSAYTALEAKTKGFVVTRTTSPETTIAIPVVGMMVFDTDEDAGKGCLKIYTGSGVGEGWKCFTTQGCPPPPGK</sequence>
<evidence type="ECO:0008006" key="4">
    <source>
        <dbReference type="Google" id="ProtNLM"/>
    </source>
</evidence>
<keyword evidence="3" id="KW-1185">Reference proteome</keyword>
<organism evidence="2 3">
    <name type="scientific">Epilithonimonas xixisoli</name>
    <dbReference type="NCBI Taxonomy" id="1476462"/>
    <lineage>
        <taxon>Bacteria</taxon>
        <taxon>Pseudomonadati</taxon>
        <taxon>Bacteroidota</taxon>
        <taxon>Flavobacteriia</taxon>
        <taxon>Flavobacteriales</taxon>
        <taxon>Weeksellaceae</taxon>
        <taxon>Chryseobacterium group</taxon>
        <taxon>Epilithonimonas</taxon>
    </lineage>
</organism>
<evidence type="ECO:0000256" key="1">
    <source>
        <dbReference type="SAM" id="SignalP"/>
    </source>
</evidence>
<evidence type="ECO:0000313" key="2">
    <source>
        <dbReference type="EMBL" id="TDX82560.1"/>
    </source>
</evidence>
<name>A0A4R8I3N1_9FLAO</name>
<dbReference type="Proteomes" id="UP000295313">
    <property type="component" value="Unassembled WGS sequence"/>
</dbReference>
<keyword evidence="1" id="KW-0732">Signal</keyword>
<dbReference type="SUPFAM" id="SSF103647">
    <property type="entry name" value="TSP type-3 repeat"/>
    <property type="match status" value="3"/>
</dbReference>